<feature type="domain" description="Protein kinase" evidence="8">
    <location>
        <begin position="222"/>
        <end position="574"/>
    </location>
</feature>
<feature type="region of interest" description="Disordered" evidence="7">
    <location>
        <begin position="1"/>
        <end position="46"/>
    </location>
</feature>
<accession>A0A9K3PW94</accession>
<dbReference type="OrthoDB" id="3967at2759"/>
<dbReference type="PROSITE" id="PS00107">
    <property type="entry name" value="PROTEIN_KINASE_ATP"/>
    <property type="match status" value="1"/>
</dbReference>
<gene>
    <name evidence="9" type="ORF">IV203_025778</name>
</gene>
<organism evidence="9 10">
    <name type="scientific">Nitzschia inconspicua</name>
    <dbReference type="NCBI Taxonomy" id="303405"/>
    <lineage>
        <taxon>Eukaryota</taxon>
        <taxon>Sar</taxon>
        <taxon>Stramenopiles</taxon>
        <taxon>Ochrophyta</taxon>
        <taxon>Bacillariophyta</taxon>
        <taxon>Bacillariophyceae</taxon>
        <taxon>Bacillariophycidae</taxon>
        <taxon>Bacillariales</taxon>
        <taxon>Bacillariaceae</taxon>
        <taxon>Nitzschia</taxon>
    </lineage>
</organism>
<dbReference type="InterPro" id="IPR017441">
    <property type="entry name" value="Protein_kinase_ATP_BS"/>
</dbReference>
<keyword evidence="4 9" id="KW-0418">Kinase</keyword>
<dbReference type="InterPro" id="IPR050494">
    <property type="entry name" value="Ser_Thr_dual-spec_kinase"/>
</dbReference>
<sequence length="587" mass="65217">MSNEDDDDLEALAAAMMGNDDDDDVVDFITQEQREEEQARQRRLARKRRLEQIAKQTEEQEKNQTVLSYDTTTTIAPIDDKNQTQLQQQQQQPISIAASVNGDNQFNSVIQGSISKQHEEDINTDVDKQIHDDVDDFDMFNTSVSPPQQVAKTIRTSAKTAANTSTIALSPQKSSGMHHKDDVDDVEGYYKAAIGEIMTLDVPDPTSLEEKGGVESSRTVQLRVLGIIGKGVFSSVLKCSSDAATSNDNQLCGLPSEVAVKCIRSNETMAKAALNEMKYLIQLRNAPGIVPLLLPRISTQQQQQNSTVPIRPPLPIDYRGHTLLIFPYEPYNLRDVLLKFGRGVGLSLTAVKSYFGQLLAAATHLQKHKILHADIKPDNILVSGDFAKVMICDFGSAMDASEGSEGIITPYLVSRFYRAPEIIMGLPVSYAIDLWSLAVTAAELFLGRVLFQGKTNNDMLHVMMETMGPFSSRMIRSHVLQTKKHPLPVHFLQQQSNYVFRQETFDPVLGQALHKEVSLVDTFKPTLQSKLLKARSPKDSRNEVLRFSDLLSKCLVLDPSKRITVKAALQHDFFKQTSPTTTANGQG</sequence>
<dbReference type="PANTHER" id="PTHR24058:SF103">
    <property type="entry name" value="SERINE_THREONINE-PROTEIN KINASE PRP4 HOMOLOG"/>
    <property type="match status" value="1"/>
</dbReference>
<feature type="binding site" evidence="6">
    <location>
        <position position="261"/>
    </location>
    <ligand>
        <name>ATP</name>
        <dbReference type="ChEBI" id="CHEBI:30616"/>
    </ligand>
</feature>
<evidence type="ECO:0000256" key="7">
    <source>
        <dbReference type="SAM" id="MobiDB-lite"/>
    </source>
</evidence>
<keyword evidence="5 6" id="KW-0067">ATP-binding</keyword>
<evidence type="ECO:0000256" key="2">
    <source>
        <dbReference type="ARBA" id="ARBA00022679"/>
    </source>
</evidence>
<keyword evidence="1 9" id="KW-0723">Serine/threonine-protein kinase</keyword>
<dbReference type="InterPro" id="IPR000719">
    <property type="entry name" value="Prot_kinase_dom"/>
</dbReference>
<evidence type="ECO:0000256" key="4">
    <source>
        <dbReference type="ARBA" id="ARBA00022777"/>
    </source>
</evidence>
<protein>
    <submittedName>
        <fullName evidence="9">Serine/threonine protein kinase</fullName>
    </submittedName>
</protein>
<evidence type="ECO:0000256" key="5">
    <source>
        <dbReference type="ARBA" id="ARBA00022840"/>
    </source>
</evidence>
<evidence type="ECO:0000256" key="1">
    <source>
        <dbReference type="ARBA" id="ARBA00022527"/>
    </source>
</evidence>
<name>A0A9K3PW94_9STRA</name>
<keyword evidence="10" id="KW-1185">Reference proteome</keyword>
<dbReference type="SMART" id="SM00220">
    <property type="entry name" value="S_TKc"/>
    <property type="match status" value="1"/>
</dbReference>
<dbReference type="Pfam" id="PF00069">
    <property type="entry name" value="Pkinase"/>
    <property type="match status" value="1"/>
</dbReference>
<reference evidence="9" key="2">
    <citation type="submission" date="2021-04" db="EMBL/GenBank/DDBJ databases">
        <authorList>
            <person name="Podell S."/>
        </authorList>
    </citation>
    <scope>NUCLEOTIDE SEQUENCE</scope>
    <source>
        <strain evidence="9">Hildebrandi</strain>
    </source>
</reference>
<keyword evidence="2" id="KW-0808">Transferase</keyword>
<dbReference type="GO" id="GO:0005524">
    <property type="term" value="F:ATP binding"/>
    <property type="evidence" value="ECO:0007669"/>
    <property type="project" value="UniProtKB-UniRule"/>
</dbReference>
<reference evidence="9" key="1">
    <citation type="journal article" date="2021" name="Sci. Rep.">
        <title>Diploid genomic architecture of Nitzschia inconspicua, an elite biomass production diatom.</title>
        <authorList>
            <person name="Oliver A."/>
            <person name="Podell S."/>
            <person name="Pinowska A."/>
            <person name="Traller J.C."/>
            <person name="Smith S.R."/>
            <person name="McClure R."/>
            <person name="Beliaev A."/>
            <person name="Bohutskyi P."/>
            <person name="Hill E.A."/>
            <person name="Rabines A."/>
            <person name="Zheng H."/>
            <person name="Allen L.Z."/>
            <person name="Kuo A."/>
            <person name="Grigoriev I.V."/>
            <person name="Allen A.E."/>
            <person name="Hazlebeck D."/>
            <person name="Allen E.E."/>
        </authorList>
    </citation>
    <scope>NUCLEOTIDE SEQUENCE</scope>
    <source>
        <strain evidence="9">Hildebrandi</strain>
    </source>
</reference>
<dbReference type="PANTHER" id="PTHR24058">
    <property type="entry name" value="DUAL SPECIFICITY PROTEIN KINASE"/>
    <property type="match status" value="1"/>
</dbReference>
<comment type="caution">
    <text evidence="9">The sequence shown here is derived from an EMBL/GenBank/DDBJ whole genome shotgun (WGS) entry which is preliminary data.</text>
</comment>
<keyword evidence="3 6" id="KW-0547">Nucleotide-binding</keyword>
<evidence type="ECO:0000313" key="9">
    <source>
        <dbReference type="EMBL" id="KAG7362112.1"/>
    </source>
</evidence>
<dbReference type="EMBL" id="JAGRRH010000012">
    <property type="protein sequence ID" value="KAG7362112.1"/>
    <property type="molecule type" value="Genomic_DNA"/>
</dbReference>
<feature type="compositionally biased region" description="Acidic residues" evidence="7">
    <location>
        <begin position="1"/>
        <end position="10"/>
    </location>
</feature>
<dbReference type="InterPro" id="IPR008271">
    <property type="entry name" value="Ser/Thr_kinase_AS"/>
</dbReference>
<dbReference type="GO" id="GO:0004674">
    <property type="term" value="F:protein serine/threonine kinase activity"/>
    <property type="evidence" value="ECO:0007669"/>
    <property type="project" value="UniProtKB-KW"/>
</dbReference>
<proteinExistence type="predicted"/>
<evidence type="ECO:0000256" key="3">
    <source>
        <dbReference type="ARBA" id="ARBA00022741"/>
    </source>
</evidence>
<dbReference type="AlphaFoldDB" id="A0A9K3PW94"/>
<evidence type="ECO:0000313" key="10">
    <source>
        <dbReference type="Proteomes" id="UP000693970"/>
    </source>
</evidence>
<dbReference type="PROSITE" id="PS50011">
    <property type="entry name" value="PROTEIN_KINASE_DOM"/>
    <property type="match status" value="1"/>
</dbReference>
<evidence type="ECO:0000259" key="8">
    <source>
        <dbReference type="PROSITE" id="PS50011"/>
    </source>
</evidence>
<evidence type="ECO:0000256" key="6">
    <source>
        <dbReference type="PROSITE-ProRule" id="PRU10141"/>
    </source>
</evidence>
<dbReference type="Proteomes" id="UP000693970">
    <property type="component" value="Unassembled WGS sequence"/>
</dbReference>
<dbReference type="PROSITE" id="PS00108">
    <property type="entry name" value="PROTEIN_KINASE_ST"/>
    <property type="match status" value="1"/>
</dbReference>